<keyword evidence="2" id="KW-1185">Reference proteome</keyword>
<dbReference type="GeneID" id="24440069"/>
<dbReference type="PANTHER" id="PTHR33639">
    <property type="entry name" value="THIOL-DISULFIDE OXIDOREDUCTASE DCC"/>
    <property type="match status" value="1"/>
</dbReference>
<dbReference type="InParanoid" id="W7X6M1"/>
<dbReference type="GO" id="GO:0015035">
    <property type="term" value="F:protein-disulfide reductase activity"/>
    <property type="evidence" value="ECO:0007669"/>
    <property type="project" value="InterPro"/>
</dbReference>
<gene>
    <name evidence="1" type="ORF">TTHERM_000657271</name>
</gene>
<sequence>MNEYSVEDFEKYLQNGKIIFLYDGLCNLCYGTVKFFYNRNPSKFEFINLQSVINNNQLVEIFQIPTSLNAVTIIKGAFNSTQNNQNQLQKPYRILYKSQAIQECLKELKQPWCIIGFIIQLIPLTVKDFSYDLIGRFRYKIFGKSDQICQIQRKQK</sequence>
<dbReference type="EMBL" id="GG662471">
    <property type="protein sequence ID" value="EWS72023.1"/>
    <property type="molecule type" value="Genomic_DNA"/>
</dbReference>
<dbReference type="OrthoDB" id="410458at2759"/>
<proteinExistence type="predicted"/>
<organism evidence="1 2">
    <name type="scientific">Tetrahymena thermophila (strain SB210)</name>
    <dbReference type="NCBI Taxonomy" id="312017"/>
    <lineage>
        <taxon>Eukaryota</taxon>
        <taxon>Sar</taxon>
        <taxon>Alveolata</taxon>
        <taxon>Ciliophora</taxon>
        <taxon>Intramacronucleata</taxon>
        <taxon>Oligohymenophorea</taxon>
        <taxon>Hymenostomatida</taxon>
        <taxon>Tetrahymenina</taxon>
        <taxon>Tetrahymenidae</taxon>
        <taxon>Tetrahymena</taxon>
    </lineage>
</organism>
<dbReference type="InterPro" id="IPR052927">
    <property type="entry name" value="DCC_oxidoreductase"/>
</dbReference>
<reference evidence="2" key="1">
    <citation type="journal article" date="2006" name="PLoS Biol.">
        <title>Macronuclear genome sequence of the ciliate Tetrahymena thermophila, a model eukaryote.</title>
        <authorList>
            <person name="Eisen J.A."/>
            <person name="Coyne R.S."/>
            <person name="Wu M."/>
            <person name="Wu D."/>
            <person name="Thiagarajan M."/>
            <person name="Wortman J.R."/>
            <person name="Badger J.H."/>
            <person name="Ren Q."/>
            <person name="Amedeo P."/>
            <person name="Jones K.M."/>
            <person name="Tallon L.J."/>
            <person name="Delcher A.L."/>
            <person name="Salzberg S.L."/>
            <person name="Silva J.C."/>
            <person name="Haas B.J."/>
            <person name="Majoros W.H."/>
            <person name="Farzad M."/>
            <person name="Carlton J.M."/>
            <person name="Smith R.K. Jr."/>
            <person name="Garg J."/>
            <person name="Pearlman R.E."/>
            <person name="Karrer K.M."/>
            <person name="Sun L."/>
            <person name="Manning G."/>
            <person name="Elde N.C."/>
            <person name="Turkewitz A.P."/>
            <person name="Asai D.J."/>
            <person name="Wilkes D.E."/>
            <person name="Wang Y."/>
            <person name="Cai H."/>
            <person name="Collins K."/>
            <person name="Stewart B.A."/>
            <person name="Lee S.R."/>
            <person name="Wilamowska K."/>
            <person name="Weinberg Z."/>
            <person name="Ruzzo W.L."/>
            <person name="Wloga D."/>
            <person name="Gaertig J."/>
            <person name="Frankel J."/>
            <person name="Tsao C.-C."/>
            <person name="Gorovsky M.A."/>
            <person name="Keeling P.J."/>
            <person name="Waller R.F."/>
            <person name="Patron N.J."/>
            <person name="Cherry J.M."/>
            <person name="Stover N.A."/>
            <person name="Krieger C.J."/>
            <person name="del Toro C."/>
            <person name="Ryder H.F."/>
            <person name="Williamson S.C."/>
            <person name="Barbeau R.A."/>
            <person name="Hamilton E.P."/>
            <person name="Orias E."/>
        </authorList>
    </citation>
    <scope>NUCLEOTIDE SEQUENCE [LARGE SCALE GENOMIC DNA]</scope>
    <source>
        <strain evidence="2">SB210</strain>
    </source>
</reference>
<dbReference type="PANTHER" id="PTHR33639:SF2">
    <property type="entry name" value="DUF393 DOMAIN-CONTAINING PROTEIN"/>
    <property type="match status" value="1"/>
</dbReference>
<protein>
    <submittedName>
        <fullName evidence="1">Thiol-disulfide oxidoreductase DCC</fullName>
    </submittedName>
</protein>
<evidence type="ECO:0000313" key="2">
    <source>
        <dbReference type="Proteomes" id="UP000009168"/>
    </source>
</evidence>
<dbReference type="InterPro" id="IPR007263">
    <property type="entry name" value="DCC1-like"/>
</dbReference>
<dbReference type="KEGG" id="tet:TTHERM_000657271"/>
<dbReference type="RefSeq" id="XP_012655430.1">
    <property type="nucleotide sequence ID" value="XM_012799976.1"/>
</dbReference>
<dbReference type="Pfam" id="PF04134">
    <property type="entry name" value="DCC1-like"/>
    <property type="match status" value="1"/>
</dbReference>
<dbReference type="Proteomes" id="UP000009168">
    <property type="component" value="Unassembled WGS sequence"/>
</dbReference>
<name>W7X6M1_TETTS</name>
<evidence type="ECO:0000313" key="1">
    <source>
        <dbReference type="EMBL" id="EWS72023.1"/>
    </source>
</evidence>
<accession>W7X6M1</accession>
<dbReference type="AlphaFoldDB" id="W7X6M1"/>